<evidence type="ECO:0000313" key="1">
    <source>
        <dbReference type="EMBL" id="GFH17969.1"/>
    </source>
</evidence>
<gene>
    <name evidence="1" type="ORF">HaLaN_14699</name>
</gene>
<proteinExistence type="predicted"/>
<dbReference type="AlphaFoldDB" id="A0A699ZF07"/>
<organism evidence="1 2">
    <name type="scientific">Haematococcus lacustris</name>
    <name type="common">Green alga</name>
    <name type="synonym">Haematococcus pluvialis</name>
    <dbReference type="NCBI Taxonomy" id="44745"/>
    <lineage>
        <taxon>Eukaryota</taxon>
        <taxon>Viridiplantae</taxon>
        <taxon>Chlorophyta</taxon>
        <taxon>core chlorophytes</taxon>
        <taxon>Chlorophyceae</taxon>
        <taxon>CS clade</taxon>
        <taxon>Chlamydomonadales</taxon>
        <taxon>Haematococcaceae</taxon>
        <taxon>Haematococcus</taxon>
    </lineage>
</organism>
<keyword evidence="2" id="KW-1185">Reference proteome</keyword>
<reference evidence="1 2" key="1">
    <citation type="submission" date="2020-02" db="EMBL/GenBank/DDBJ databases">
        <title>Draft genome sequence of Haematococcus lacustris strain NIES-144.</title>
        <authorList>
            <person name="Morimoto D."/>
            <person name="Nakagawa S."/>
            <person name="Yoshida T."/>
            <person name="Sawayama S."/>
        </authorList>
    </citation>
    <scope>NUCLEOTIDE SEQUENCE [LARGE SCALE GENOMIC DNA]</scope>
    <source>
        <strain evidence="1 2">NIES-144</strain>
    </source>
</reference>
<evidence type="ECO:0000313" key="2">
    <source>
        <dbReference type="Proteomes" id="UP000485058"/>
    </source>
</evidence>
<feature type="non-terminal residue" evidence="1">
    <location>
        <position position="95"/>
    </location>
</feature>
<sequence>MEAYTHVRFSPNTSYRSAHTKSYVTDCMALALRSAKGVGGHRPKYGEEVGSVPHRCNRFPIRLLPPTRMLMLSSLSDAGGRSDDCMLRNGSNLNH</sequence>
<dbReference type="EMBL" id="BLLF01001230">
    <property type="protein sequence ID" value="GFH17969.1"/>
    <property type="molecule type" value="Genomic_DNA"/>
</dbReference>
<comment type="caution">
    <text evidence="1">The sequence shown here is derived from an EMBL/GenBank/DDBJ whole genome shotgun (WGS) entry which is preliminary data.</text>
</comment>
<name>A0A699ZF07_HAELA</name>
<dbReference type="Proteomes" id="UP000485058">
    <property type="component" value="Unassembled WGS sequence"/>
</dbReference>
<accession>A0A699ZF07</accession>
<feature type="non-terminal residue" evidence="1">
    <location>
        <position position="1"/>
    </location>
</feature>
<protein>
    <submittedName>
        <fullName evidence="1">Uncharacterized protein</fullName>
    </submittedName>
</protein>